<evidence type="ECO:0000313" key="10">
    <source>
        <dbReference type="Proteomes" id="UP000008177"/>
    </source>
</evidence>
<sequence>MYLEGSKYTVQVYTNHKNLVYFTTTKQLNRRQIRWSETMANYNFRISYVKGSENARANALSRKPEYQENKTYKSYAIFKKDGESLVYNTPQLAAIHLLEDNHLKKQIQSHYNKDTTATRIHKTIEPGFTIENDTIYFYGKVYIPNQMIKEFITEQHGLLAHGYQRIARTFTRIQEISYFPQIRTIVEKVVGNCDICIQNKSLQHTPYNQLQTPDIPSQP</sequence>
<dbReference type="InterPro" id="IPR043502">
    <property type="entry name" value="DNA/RNA_pol_sf"/>
</dbReference>
<evidence type="ECO:0000259" key="7">
    <source>
        <dbReference type="Pfam" id="PF17917"/>
    </source>
</evidence>
<keyword evidence="2" id="KW-0548">Nucleotidyltransferase</keyword>
<proteinExistence type="predicted"/>
<feature type="domain" description="Integrase zinc-binding" evidence="8">
    <location>
        <begin position="143"/>
        <end position="201"/>
    </location>
</feature>
<accession>G2YFY8</accession>
<dbReference type="GO" id="GO:0016787">
    <property type="term" value="F:hydrolase activity"/>
    <property type="evidence" value="ECO:0007669"/>
    <property type="project" value="UniProtKB-KW"/>
</dbReference>
<dbReference type="PANTHER" id="PTHR37984">
    <property type="entry name" value="PROTEIN CBG26694"/>
    <property type="match status" value="1"/>
</dbReference>
<dbReference type="InterPro" id="IPR050951">
    <property type="entry name" value="Retrovirus_Pol_polyprotein"/>
</dbReference>
<dbReference type="STRING" id="999810.G2YFY8"/>
<dbReference type="InterPro" id="IPR041373">
    <property type="entry name" value="RT_RNaseH"/>
</dbReference>
<organism evidence="9 10">
    <name type="scientific">Botryotinia fuckeliana (strain T4)</name>
    <name type="common">Noble rot fungus</name>
    <name type="synonym">Botrytis cinerea</name>
    <dbReference type="NCBI Taxonomy" id="999810"/>
    <lineage>
        <taxon>Eukaryota</taxon>
        <taxon>Fungi</taxon>
        <taxon>Dikarya</taxon>
        <taxon>Ascomycota</taxon>
        <taxon>Pezizomycotina</taxon>
        <taxon>Leotiomycetes</taxon>
        <taxon>Helotiales</taxon>
        <taxon>Sclerotiniaceae</taxon>
        <taxon>Botrytis</taxon>
    </lineage>
</organism>
<dbReference type="EMBL" id="FQ790328">
    <property type="protein sequence ID" value="CCD50686.1"/>
    <property type="molecule type" value="Genomic_DNA"/>
</dbReference>
<dbReference type="PANTHER" id="PTHR37984:SF5">
    <property type="entry name" value="PROTEIN NYNRIN-LIKE"/>
    <property type="match status" value="1"/>
</dbReference>
<dbReference type="Pfam" id="PF17921">
    <property type="entry name" value="Integrase_H2C2"/>
    <property type="match status" value="1"/>
</dbReference>
<name>G2YFY8_BOTF4</name>
<keyword evidence="1" id="KW-0808">Transferase</keyword>
<dbReference type="AlphaFoldDB" id="G2YFY8"/>
<dbReference type="GO" id="GO:0004519">
    <property type="term" value="F:endonuclease activity"/>
    <property type="evidence" value="ECO:0007669"/>
    <property type="project" value="UniProtKB-KW"/>
</dbReference>
<evidence type="ECO:0008006" key="11">
    <source>
        <dbReference type="Google" id="ProtNLM"/>
    </source>
</evidence>
<gene>
    <name evidence="9" type="ORF">BofuT4_P087490.1</name>
</gene>
<evidence type="ECO:0000256" key="4">
    <source>
        <dbReference type="ARBA" id="ARBA00022759"/>
    </source>
</evidence>
<evidence type="ECO:0000256" key="2">
    <source>
        <dbReference type="ARBA" id="ARBA00022695"/>
    </source>
</evidence>
<dbReference type="InParanoid" id="G2YFY8"/>
<reference evidence="10" key="1">
    <citation type="journal article" date="2011" name="PLoS Genet.">
        <title>Genomic analysis of the necrotrophic fungal pathogens Sclerotinia sclerotiorum and Botrytis cinerea.</title>
        <authorList>
            <person name="Amselem J."/>
            <person name="Cuomo C.A."/>
            <person name="van Kan J.A."/>
            <person name="Viaud M."/>
            <person name="Benito E.P."/>
            <person name="Couloux A."/>
            <person name="Coutinho P.M."/>
            <person name="de Vries R.P."/>
            <person name="Dyer P.S."/>
            <person name="Fillinger S."/>
            <person name="Fournier E."/>
            <person name="Gout L."/>
            <person name="Hahn M."/>
            <person name="Kohn L."/>
            <person name="Lapalu N."/>
            <person name="Plummer K.M."/>
            <person name="Pradier J.M."/>
            <person name="Quevillon E."/>
            <person name="Sharon A."/>
            <person name="Simon A."/>
            <person name="ten Have A."/>
            <person name="Tudzynski B."/>
            <person name="Tudzynski P."/>
            <person name="Wincker P."/>
            <person name="Andrew M."/>
            <person name="Anthouard V."/>
            <person name="Beever R.E."/>
            <person name="Beffa R."/>
            <person name="Benoit I."/>
            <person name="Bouzid O."/>
            <person name="Brault B."/>
            <person name="Chen Z."/>
            <person name="Choquer M."/>
            <person name="Collemare J."/>
            <person name="Cotton P."/>
            <person name="Danchin E.G."/>
            <person name="Da Silva C."/>
            <person name="Gautier A."/>
            <person name="Giraud C."/>
            <person name="Giraud T."/>
            <person name="Gonzalez C."/>
            <person name="Grossetete S."/>
            <person name="Guldener U."/>
            <person name="Henrissat B."/>
            <person name="Howlett B.J."/>
            <person name="Kodira C."/>
            <person name="Kretschmer M."/>
            <person name="Lappartient A."/>
            <person name="Leroch M."/>
            <person name="Levis C."/>
            <person name="Mauceli E."/>
            <person name="Neuveglise C."/>
            <person name="Oeser B."/>
            <person name="Pearson M."/>
            <person name="Poulain J."/>
            <person name="Poussereau N."/>
            <person name="Quesneville H."/>
            <person name="Rascle C."/>
            <person name="Schumacher J."/>
            <person name="Segurens B."/>
            <person name="Sexton A."/>
            <person name="Silva E."/>
            <person name="Sirven C."/>
            <person name="Soanes D.M."/>
            <person name="Talbot N.J."/>
            <person name="Templeton M."/>
            <person name="Yandava C."/>
            <person name="Yarden O."/>
            <person name="Zeng Q."/>
            <person name="Rollins J.A."/>
            <person name="Lebrun M.H."/>
            <person name="Dickman M."/>
        </authorList>
    </citation>
    <scope>NUCLEOTIDE SEQUENCE [LARGE SCALE GENOMIC DNA]</scope>
    <source>
        <strain evidence="10">T4</strain>
    </source>
</reference>
<keyword evidence="3" id="KW-0540">Nuclease</keyword>
<protein>
    <recommendedName>
        <fullName evidence="11">Integrase zinc-binding domain-containing protein</fullName>
    </recommendedName>
</protein>
<dbReference type="Proteomes" id="UP000008177">
    <property type="component" value="Unplaced contigs"/>
</dbReference>
<evidence type="ECO:0000256" key="3">
    <source>
        <dbReference type="ARBA" id="ARBA00022722"/>
    </source>
</evidence>
<evidence type="ECO:0000259" key="8">
    <source>
        <dbReference type="Pfam" id="PF17921"/>
    </source>
</evidence>
<feature type="domain" description="Reverse transcriptase RNase H-like" evidence="7">
    <location>
        <begin position="2"/>
        <end position="42"/>
    </location>
</feature>
<dbReference type="SUPFAM" id="SSF56672">
    <property type="entry name" value="DNA/RNA polymerases"/>
    <property type="match status" value="1"/>
</dbReference>
<evidence type="ECO:0000313" key="9">
    <source>
        <dbReference type="EMBL" id="CCD50686.1"/>
    </source>
</evidence>
<keyword evidence="6" id="KW-0695">RNA-directed DNA polymerase</keyword>
<dbReference type="Gene3D" id="1.10.340.70">
    <property type="match status" value="1"/>
</dbReference>
<dbReference type="HOGENOM" id="CLU_000384_9_2_1"/>
<keyword evidence="4" id="KW-0255">Endonuclease</keyword>
<evidence type="ECO:0000256" key="5">
    <source>
        <dbReference type="ARBA" id="ARBA00022801"/>
    </source>
</evidence>
<dbReference type="GO" id="GO:0003964">
    <property type="term" value="F:RNA-directed DNA polymerase activity"/>
    <property type="evidence" value="ECO:0007669"/>
    <property type="project" value="UniProtKB-KW"/>
</dbReference>
<evidence type="ECO:0000256" key="6">
    <source>
        <dbReference type="ARBA" id="ARBA00022918"/>
    </source>
</evidence>
<keyword evidence="5" id="KW-0378">Hydrolase</keyword>
<dbReference type="Pfam" id="PF17917">
    <property type="entry name" value="RT_RNaseH"/>
    <property type="match status" value="1"/>
</dbReference>
<dbReference type="InterPro" id="IPR041588">
    <property type="entry name" value="Integrase_H2C2"/>
</dbReference>
<evidence type="ECO:0000256" key="1">
    <source>
        <dbReference type="ARBA" id="ARBA00022679"/>
    </source>
</evidence>